<name>A0A9W8PAG4_9AGAR</name>
<sequence>MNPERAERARQRNILVPPLPQLEPSSDPSAASSQIQSISSNSIPALPTSSLLSTLSDMLRNISGSGWVDMGTVKTGCQLLIPNPTLDALEELWGYVITNLEDRQISDESTKKKEFLRCFAKWGNLKDTIAEISHTLA</sequence>
<protein>
    <submittedName>
        <fullName evidence="2">Uncharacterized protein</fullName>
    </submittedName>
</protein>
<comment type="caution">
    <text evidence="2">The sequence shown here is derived from an EMBL/GenBank/DDBJ whole genome shotgun (WGS) entry which is preliminary data.</text>
</comment>
<proteinExistence type="predicted"/>
<dbReference type="Proteomes" id="UP001142393">
    <property type="component" value="Unassembled WGS sequence"/>
</dbReference>
<evidence type="ECO:0000256" key="1">
    <source>
        <dbReference type="SAM" id="MobiDB-lite"/>
    </source>
</evidence>
<dbReference type="EMBL" id="JANVFU010000001">
    <property type="protein sequence ID" value="KAJ3750031.1"/>
    <property type="molecule type" value="Genomic_DNA"/>
</dbReference>
<reference evidence="2 3" key="1">
    <citation type="journal article" date="2023" name="Proc. Natl. Acad. Sci. U.S.A.">
        <title>A global phylogenomic analysis of the shiitake genus Lentinula.</title>
        <authorList>
            <person name="Sierra-Patev S."/>
            <person name="Min B."/>
            <person name="Naranjo-Ortiz M."/>
            <person name="Looney B."/>
            <person name="Konkel Z."/>
            <person name="Slot J.C."/>
            <person name="Sakamoto Y."/>
            <person name="Steenwyk J.L."/>
            <person name="Rokas A."/>
            <person name="Carro J."/>
            <person name="Camarero S."/>
            <person name="Ferreira P."/>
            <person name="Molpeceres G."/>
            <person name="Ruiz-Duenas F.J."/>
            <person name="Serrano A."/>
            <person name="Henrissat B."/>
            <person name="Drula E."/>
            <person name="Hughes K.W."/>
            <person name="Mata J.L."/>
            <person name="Ishikawa N.K."/>
            <person name="Vargas-Isla R."/>
            <person name="Ushijima S."/>
            <person name="Smith C.A."/>
            <person name="Donoghue J."/>
            <person name="Ahrendt S."/>
            <person name="Andreopoulos W."/>
            <person name="He G."/>
            <person name="LaButti K."/>
            <person name="Lipzen A."/>
            <person name="Ng V."/>
            <person name="Riley R."/>
            <person name="Sandor L."/>
            <person name="Barry K."/>
            <person name="Martinez A.T."/>
            <person name="Xiao Y."/>
            <person name="Gibbons J.G."/>
            <person name="Terashima K."/>
            <person name="Grigoriev I.V."/>
            <person name="Hibbett D."/>
        </authorList>
    </citation>
    <scope>NUCLEOTIDE SEQUENCE [LARGE SCALE GENOMIC DNA]</scope>
    <source>
        <strain evidence="2 3">TFB7810</strain>
    </source>
</reference>
<dbReference type="AlphaFoldDB" id="A0A9W8PAG4"/>
<keyword evidence="3" id="KW-1185">Reference proteome</keyword>
<feature type="compositionally biased region" description="Basic and acidic residues" evidence="1">
    <location>
        <begin position="1"/>
        <end position="10"/>
    </location>
</feature>
<accession>A0A9W8PAG4</accession>
<evidence type="ECO:0000313" key="3">
    <source>
        <dbReference type="Proteomes" id="UP001142393"/>
    </source>
</evidence>
<gene>
    <name evidence="2" type="ORF">DFH05DRAFT_1518164</name>
</gene>
<evidence type="ECO:0000313" key="2">
    <source>
        <dbReference type="EMBL" id="KAJ3750031.1"/>
    </source>
</evidence>
<feature type="compositionally biased region" description="Low complexity" evidence="1">
    <location>
        <begin position="24"/>
        <end position="46"/>
    </location>
</feature>
<feature type="region of interest" description="Disordered" evidence="1">
    <location>
        <begin position="1"/>
        <end position="46"/>
    </location>
</feature>
<organism evidence="2 3">
    <name type="scientific">Lentinula detonsa</name>
    <dbReference type="NCBI Taxonomy" id="2804962"/>
    <lineage>
        <taxon>Eukaryota</taxon>
        <taxon>Fungi</taxon>
        <taxon>Dikarya</taxon>
        <taxon>Basidiomycota</taxon>
        <taxon>Agaricomycotina</taxon>
        <taxon>Agaricomycetes</taxon>
        <taxon>Agaricomycetidae</taxon>
        <taxon>Agaricales</taxon>
        <taxon>Marasmiineae</taxon>
        <taxon>Omphalotaceae</taxon>
        <taxon>Lentinula</taxon>
    </lineage>
</organism>